<dbReference type="OrthoDB" id="7920316at2"/>
<dbReference type="EMBL" id="FNXF01000002">
    <property type="protein sequence ID" value="SEH64430.1"/>
    <property type="molecule type" value="Genomic_DNA"/>
</dbReference>
<accession>A0A1H6JTX5</accession>
<protein>
    <submittedName>
        <fullName evidence="1">Uncharacterized protein</fullName>
    </submittedName>
</protein>
<evidence type="ECO:0000313" key="2">
    <source>
        <dbReference type="Proteomes" id="UP000199371"/>
    </source>
</evidence>
<dbReference type="STRING" id="173990.SAMN05660691_00590"/>
<dbReference type="Pfam" id="PF22499">
    <property type="entry name" value="DUF6990"/>
    <property type="match status" value="1"/>
</dbReference>
<evidence type="ECO:0000313" key="1">
    <source>
        <dbReference type="EMBL" id="SEH64430.1"/>
    </source>
</evidence>
<gene>
    <name evidence="1" type="ORF">SAMN05660691_00590</name>
</gene>
<keyword evidence="2" id="KW-1185">Reference proteome</keyword>
<proteinExistence type="predicted"/>
<name>A0A1H6JTX5_9GAMM</name>
<dbReference type="InterPro" id="IPR054259">
    <property type="entry name" value="DUF6990"/>
</dbReference>
<dbReference type="AlphaFoldDB" id="A0A1H6JTX5"/>
<organism evidence="1 2">
    <name type="scientific">Rheinheimera pacifica</name>
    <dbReference type="NCBI Taxonomy" id="173990"/>
    <lineage>
        <taxon>Bacteria</taxon>
        <taxon>Pseudomonadati</taxon>
        <taxon>Pseudomonadota</taxon>
        <taxon>Gammaproteobacteria</taxon>
        <taxon>Chromatiales</taxon>
        <taxon>Chromatiaceae</taxon>
        <taxon>Rheinheimera</taxon>
    </lineage>
</organism>
<reference evidence="2" key="1">
    <citation type="submission" date="2016-10" db="EMBL/GenBank/DDBJ databases">
        <authorList>
            <person name="Varghese N."/>
            <person name="Submissions S."/>
        </authorList>
    </citation>
    <scope>NUCLEOTIDE SEQUENCE [LARGE SCALE GENOMIC DNA]</scope>
    <source>
        <strain evidence="2">DSM 17616</strain>
    </source>
</reference>
<dbReference type="Proteomes" id="UP000199371">
    <property type="component" value="Unassembled WGS sequence"/>
</dbReference>
<sequence>MNEKELLETLIGEGWRVSSDEVGDQYCRKEKNGMLVQLLPYIKRRSNHYRLGLMPSLSTRQFSEAVSYICDTEVDFEPIVSSNLPATKLSYVSQGSVLDLLDSAEKWAESQCIEDGLRRYCELQTDCKGAYPLRHLAALAVAGEVSRLEDYASSFLQGNRLGFVNYIKKEFIDRAAAFSKTTKQRG</sequence>
<dbReference type="RefSeq" id="WP_092790061.1">
    <property type="nucleotide sequence ID" value="NZ_FNXF01000002.1"/>
</dbReference>